<feature type="chain" id="PRO_5007163705" description="Ferric siderophore transport system, periplasmic binding protein TonB" evidence="1">
    <location>
        <begin position="22"/>
        <end position="286"/>
    </location>
</feature>
<dbReference type="Proteomes" id="UP000023435">
    <property type="component" value="Unassembled WGS sequence"/>
</dbReference>
<protein>
    <recommendedName>
        <fullName evidence="4">Ferric siderophore transport system, periplasmic binding protein TonB</fullName>
    </recommendedName>
</protein>
<evidence type="ECO:0000313" key="3">
    <source>
        <dbReference type="Proteomes" id="UP000023435"/>
    </source>
</evidence>
<keyword evidence="1" id="KW-0732">Signal</keyword>
<dbReference type="SUPFAM" id="SSF74653">
    <property type="entry name" value="TolA/TonB C-terminal domain"/>
    <property type="match status" value="1"/>
</dbReference>
<gene>
    <name evidence="2" type="ORF">AZ78_3516</name>
</gene>
<dbReference type="EMBL" id="JAJA02000001">
    <property type="protein sequence ID" value="KWS05962.1"/>
    <property type="molecule type" value="Genomic_DNA"/>
</dbReference>
<accession>A0A120AHC8</accession>
<evidence type="ECO:0008006" key="4">
    <source>
        <dbReference type="Google" id="ProtNLM"/>
    </source>
</evidence>
<sequence>MCNYVAMWLAMAMAFASPAFAAGKGPGAVRKQAEMSMVVTGQVRIAADGRVDGVRIDRESEIPKAVADLIRQNVPQWRFEPLATPDAATDTPMNLRVVARRLYGQAEEAYELRVGSAHFGRDEPSHLPSQAQMQPPTYPELAARSNVSGLVYVVARIGRDGRVEDAFAEQVNLNAVGSEAQMKRFRELLAQSTLTTAKQWQFAPPTQGPYADEAHWLVRVPVAYKLKRDKTPAYGQWDLYIPGPRQRAPWIDADRDATAGVDAFGDERIQSVGRGRRLLTPIDGNS</sequence>
<evidence type="ECO:0000256" key="1">
    <source>
        <dbReference type="SAM" id="SignalP"/>
    </source>
</evidence>
<name>A0A120AHC8_9GAMM</name>
<proteinExistence type="predicted"/>
<evidence type="ECO:0000313" key="2">
    <source>
        <dbReference type="EMBL" id="KWS05962.1"/>
    </source>
</evidence>
<comment type="caution">
    <text evidence="2">The sequence shown here is derived from an EMBL/GenBank/DDBJ whole genome shotgun (WGS) entry which is preliminary data.</text>
</comment>
<dbReference type="AlphaFoldDB" id="A0A120AHC8"/>
<reference evidence="2 3" key="1">
    <citation type="journal article" date="2014" name="Genome Announc.">
        <title>Draft Genome Sequence of Lysobacter capsici AZ78, a Bacterium Antagonistic to Plant-Pathogenic Oomycetes.</title>
        <authorList>
            <person name="Puopolo G."/>
            <person name="Sonego P."/>
            <person name="Engelen K."/>
            <person name="Pertot I."/>
        </authorList>
    </citation>
    <scope>NUCLEOTIDE SEQUENCE [LARGE SCALE GENOMIC DNA]</scope>
    <source>
        <strain evidence="2 3">AZ78</strain>
    </source>
</reference>
<dbReference type="Gene3D" id="3.30.1150.10">
    <property type="match status" value="1"/>
</dbReference>
<keyword evidence="3" id="KW-1185">Reference proteome</keyword>
<feature type="signal peptide" evidence="1">
    <location>
        <begin position="1"/>
        <end position="21"/>
    </location>
</feature>
<organism evidence="2 3">
    <name type="scientific">Lysobacter capsici AZ78</name>
    <dbReference type="NCBI Taxonomy" id="1444315"/>
    <lineage>
        <taxon>Bacteria</taxon>
        <taxon>Pseudomonadati</taxon>
        <taxon>Pseudomonadota</taxon>
        <taxon>Gammaproteobacteria</taxon>
        <taxon>Lysobacterales</taxon>
        <taxon>Lysobacteraceae</taxon>
        <taxon>Lysobacter</taxon>
    </lineage>
</organism>